<dbReference type="AlphaFoldDB" id="A0A068RL76"/>
<feature type="binding site" evidence="8">
    <location>
        <position position="120"/>
    </location>
    <ligand>
        <name>substrate</name>
    </ligand>
</feature>
<dbReference type="InterPro" id="IPR011051">
    <property type="entry name" value="RmlC_Cupin_sf"/>
</dbReference>
<dbReference type="EC" id="1.13.11.6" evidence="8"/>
<gene>
    <name evidence="8" type="primary">BNA1</name>
    <name evidence="9" type="ORF">LCOR_02598.1</name>
</gene>
<comment type="caution">
    <text evidence="9">The sequence shown here is derived from an EMBL/GenBank/DDBJ whole genome shotgun (WGS) entry which is preliminary data.</text>
</comment>
<dbReference type="GO" id="GO:0000334">
    <property type="term" value="F:3-hydroxyanthranilate 3,4-dioxygenase activity"/>
    <property type="evidence" value="ECO:0007669"/>
    <property type="project" value="UniProtKB-UniRule"/>
</dbReference>
<dbReference type="InterPro" id="IPR010329">
    <property type="entry name" value="3hydroanth_dOase"/>
</dbReference>
<evidence type="ECO:0000256" key="4">
    <source>
        <dbReference type="ARBA" id="ARBA00022723"/>
    </source>
</evidence>
<dbReference type="GO" id="GO:0043420">
    <property type="term" value="P:anthranilate metabolic process"/>
    <property type="evidence" value="ECO:0007669"/>
    <property type="project" value="UniProtKB-UniRule"/>
</dbReference>
<protein>
    <recommendedName>
        <fullName evidence="8">3-hydroxyanthranilate 3,4-dioxygenase</fullName>
        <ecNumber evidence="8">1.13.11.6</ecNumber>
    </recommendedName>
    <alternativeName>
        <fullName evidence="8">3-hydroxyanthranilate oxygenase</fullName>
        <shortName evidence="8">3-HAO</shortName>
    </alternativeName>
    <alternativeName>
        <fullName evidence="8">3-hydroxyanthranilic acid dioxygenase</fullName>
        <shortName evidence="8">HAD</shortName>
    </alternativeName>
    <alternativeName>
        <fullName evidence="8">Biosynthesis of nicotinic acid protein 1</fullName>
    </alternativeName>
</protein>
<accession>A0A068RL76</accession>
<evidence type="ECO:0000313" key="10">
    <source>
        <dbReference type="Proteomes" id="UP000027586"/>
    </source>
</evidence>
<feature type="binding site" evidence="8">
    <location>
        <position position="72"/>
    </location>
    <ligand>
        <name>Fe cation</name>
        <dbReference type="ChEBI" id="CHEBI:24875"/>
        <note>catalytic</note>
    </ligand>
</feature>
<dbReference type="NCBIfam" id="TIGR03037">
    <property type="entry name" value="anthran_nbaC"/>
    <property type="match status" value="1"/>
</dbReference>
<dbReference type="GO" id="GO:0005737">
    <property type="term" value="C:cytoplasm"/>
    <property type="evidence" value="ECO:0007669"/>
    <property type="project" value="UniProtKB-SubCell"/>
</dbReference>
<evidence type="ECO:0000256" key="8">
    <source>
        <dbReference type="HAMAP-Rule" id="MF_03019"/>
    </source>
</evidence>
<dbReference type="GO" id="GO:0019805">
    <property type="term" value="P:quinolinate biosynthetic process"/>
    <property type="evidence" value="ECO:0007669"/>
    <property type="project" value="UniProtKB-UniRule"/>
</dbReference>
<comment type="function">
    <text evidence="2 8">Catalyzes the oxidative ring opening of 3-hydroxyanthranilate to 2-amino-3-carboxymuconate semialdehyde, which spontaneously cyclizes to quinolinate.</text>
</comment>
<feature type="binding site" evidence="8">
    <location>
        <position position="130"/>
    </location>
    <ligand>
        <name>substrate</name>
    </ligand>
</feature>
<dbReference type="HAMAP" id="MF_00825">
    <property type="entry name" value="3_HAO"/>
    <property type="match status" value="1"/>
</dbReference>
<comment type="cofactor">
    <cofactor evidence="1 8">
        <name>Fe(2+)</name>
        <dbReference type="ChEBI" id="CHEBI:29033"/>
    </cofactor>
</comment>
<keyword evidence="4 8" id="KW-0479">Metal-binding</keyword>
<dbReference type="OrthoDB" id="204928at2759"/>
<feature type="binding site" evidence="8">
    <location>
        <position position="78"/>
    </location>
    <ligand>
        <name>Fe cation</name>
        <dbReference type="ChEBI" id="CHEBI:24875"/>
        <note>catalytic</note>
    </ligand>
</feature>
<dbReference type="InterPro" id="IPR014710">
    <property type="entry name" value="RmlC-like_jellyroll"/>
</dbReference>
<name>A0A068RL76_9FUNG</name>
<dbReference type="UniPathway" id="UPA00253">
    <property type="reaction ID" value="UER00330"/>
</dbReference>
<dbReference type="CDD" id="cd06123">
    <property type="entry name" value="cupin_HAO"/>
    <property type="match status" value="1"/>
</dbReference>
<feature type="binding site" evidence="8">
    <location>
        <position position="187"/>
    </location>
    <ligand>
        <name>a divalent metal cation</name>
        <dbReference type="ChEBI" id="CHEBI:60240"/>
    </ligand>
</feature>
<keyword evidence="10" id="KW-1185">Reference proteome</keyword>
<dbReference type="VEuPathDB" id="FungiDB:LCOR_02598.1"/>
<feature type="binding site" evidence="8">
    <location>
        <position position="145"/>
    </location>
    <ligand>
        <name>a divalent metal cation</name>
        <dbReference type="ChEBI" id="CHEBI:60240"/>
    </ligand>
</feature>
<evidence type="ECO:0000256" key="5">
    <source>
        <dbReference type="ARBA" id="ARBA00022964"/>
    </source>
</evidence>
<comment type="similarity">
    <text evidence="8">Belongs to the 3-HAO family.</text>
</comment>
<keyword evidence="3 8" id="KW-0662">Pyridine nucleotide biosynthesis</keyword>
<evidence type="ECO:0000256" key="3">
    <source>
        <dbReference type="ARBA" id="ARBA00022642"/>
    </source>
</evidence>
<dbReference type="Pfam" id="PF06052">
    <property type="entry name" value="3-HAO"/>
    <property type="match status" value="1"/>
</dbReference>
<keyword evidence="5 8" id="KW-0223">Dioxygenase</keyword>
<comment type="subcellular location">
    <subcellularLocation>
        <location evidence="8">Cytoplasm</location>
    </subcellularLocation>
</comment>
<feature type="binding site" evidence="8">
    <location>
        <position position="150"/>
    </location>
    <ligand>
        <name>a divalent metal cation</name>
        <dbReference type="ChEBI" id="CHEBI:60240"/>
    </ligand>
</feature>
<dbReference type="EMBL" id="CBTN010000008">
    <property type="protein sequence ID" value="CDH50918.1"/>
    <property type="molecule type" value="Genomic_DNA"/>
</dbReference>
<dbReference type="PANTHER" id="PTHR15497:SF1">
    <property type="entry name" value="3-HYDROXYANTHRANILATE 3,4-DIOXYGENASE"/>
    <property type="match status" value="1"/>
</dbReference>
<dbReference type="PANTHER" id="PTHR15497">
    <property type="entry name" value="3-HYDROXYANTHRANILATE 3,4-DIOXYGENASE"/>
    <property type="match status" value="1"/>
</dbReference>
<comment type="pathway">
    <text evidence="8">Cofactor biosynthesis; NAD(+) biosynthesis; quinolinate from L-kynurenine: step 3/3.</text>
</comment>
<evidence type="ECO:0000256" key="1">
    <source>
        <dbReference type="ARBA" id="ARBA00001954"/>
    </source>
</evidence>
<feature type="binding site" evidence="8">
    <location>
        <position position="116"/>
    </location>
    <ligand>
        <name>Fe cation</name>
        <dbReference type="ChEBI" id="CHEBI:24875"/>
        <note>catalytic</note>
    </ligand>
</feature>
<feature type="binding site" evidence="8">
    <location>
        <position position="68"/>
    </location>
    <ligand>
        <name>O2</name>
        <dbReference type="ChEBI" id="CHEBI:15379"/>
    </ligand>
</feature>
<proteinExistence type="inferred from homology"/>
<comment type="catalytic activity">
    <reaction evidence="8">
        <text>3-hydroxyanthranilate + O2 = (2Z,4Z)-2-amino-3-carboxymuconate 6-semialdehyde</text>
        <dbReference type="Rhea" id="RHEA:17953"/>
        <dbReference type="ChEBI" id="CHEBI:15379"/>
        <dbReference type="ChEBI" id="CHEBI:36559"/>
        <dbReference type="ChEBI" id="CHEBI:77612"/>
        <dbReference type="EC" id="1.13.11.6"/>
    </reaction>
</comment>
<evidence type="ECO:0000256" key="2">
    <source>
        <dbReference type="ARBA" id="ARBA00002752"/>
    </source>
</evidence>
<keyword evidence="6 8" id="KW-0560">Oxidoreductase</keyword>
<keyword evidence="7 8" id="KW-0408">Iron</keyword>
<evidence type="ECO:0000256" key="7">
    <source>
        <dbReference type="ARBA" id="ARBA00023004"/>
    </source>
</evidence>
<dbReference type="GO" id="GO:0008198">
    <property type="term" value="F:ferrous iron binding"/>
    <property type="evidence" value="ECO:0007669"/>
    <property type="project" value="UniProtKB-UniRule"/>
</dbReference>
<organism evidence="9 10">
    <name type="scientific">Lichtheimia corymbifera JMRC:FSU:9682</name>
    <dbReference type="NCBI Taxonomy" id="1263082"/>
    <lineage>
        <taxon>Eukaryota</taxon>
        <taxon>Fungi</taxon>
        <taxon>Fungi incertae sedis</taxon>
        <taxon>Mucoromycota</taxon>
        <taxon>Mucoromycotina</taxon>
        <taxon>Mucoromycetes</taxon>
        <taxon>Mucorales</taxon>
        <taxon>Lichtheimiaceae</taxon>
        <taxon>Lichtheimia</taxon>
    </lineage>
</organism>
<dbReference type="SUPFAM" id="SSF51182">
    <property type="entry name" value="RmlC-like cupins"/>
    <property type="match status" value="1"/>
</dbReference>
<dbReference type="STRING" id="1263082.A0A068RL76"/>
<dbReference type="GO" id="GO:0006569">
    <property type="term" value="P:L-tryptophan catabolic process"/>
    <property type="evidence" value="ECO:0007669"/>
    <property type="project" value="UniProtKB-UniRule"/>
</dbReference>
<reference evidence="9" key="1">
    <citation type="submission" date="2013-08" db="EMBL/GenBank/DDBJ databases">
        <title>Gene expansion shapes genome architecture in the human pathogen Lichtheimia corymbifera: an evolutionary genomics analysis in the ancient terrestrial Mucorales (Mucoromycotina).</title>
        <authorList>
            <person name="Schwartze V.U."/>
            <person name="Winter S."/>
            <person name="Shelest E."/>
            <person name="Marcet-Houben M."/>
            <person name="Horn F."/>
            <person name="Wehner S."/>
            <person name="Hoffmann K."/>
            <person name="Riege K."/>
            <person name="Sammeth M."/>
            <person name="Nowrousian M."/>
            <person name="Valiante V."/>
            <person name="Linde J."/>
            <person name="Jacobsen I.D."/>
            <person name="Marz M."/>
            <person name="Brakhage A.A."/>
            <person name="Gabaldon T."/>
            <person name="Bocker S."/>
            <person name="Voigt K."/>
        </authorList>
    </citation>
    <scope>NUCLEOTIDE SEQUENCE [LARGE SCALE GENOMIC DNA]</scope>
    <source>
        <strain evidence="9">FSU 9682</strain>
    </source>
</reference>
<feature type="binding site" evidence="8">
    <location>
        <position position="78"/>
    </location>
    <ligand>
        <name>substrate</name>
    </ligand>
</feature>
<dbReference type="GO" id="GO:0034354">
    <property type="term" value="P:'de novo' NAD+ biosynthetic process from L-tryptophan"/>
    <property type="evidence" value="ECO:0007669"/>
    <property type="project" value="UniProtKB-UniRule"/>
</dbReference>
<sequence length="194" mass="22742">MDETHRRRRDLLHHHHDGHHAADHLVRTYDAHGKARKNGDKLQPPVNNFLLFQGKDTTVMVVGGPNRRTDYHINETEEWFYQIKGNMTLKVVDDGEFRDINVGEGEMFLLPGNTPHNPVRYADTIGIVVERVRLSHHRDALRWYCENPDCKRIVYEEWFHCTDLGTQLKPIIERFEANKDLRTCDHCGTLNHTK</sequence>
<evidence type="ECO:0000256" key="6">
    <source>
        <dbReference type="ARBA" id="ARBA00023002"/>
    </source>
</evidence>
<keyword evidence="8" id="KW-0963">Cytoplasm</keyword>
<evidence type="ECO:0000313" key="9">
    <source>
        <dbReference type="EMBL" id="CDH50918.1"/>
    </source>
</evidence>
<dbReference type="Gene3D" id="2.60.120.10">
    <property type="entry name" value="Jelly Rolls"/>
    <property type="match status" value="1"/>
</dbReference>
<feature type="binding site" evidence="8">
    <location>
        <position position="184"/>
    </location>
    <ligand>
        <name>a divalent metal cation</name>
        <dbReference type="ChEBI" id="CHEBI:60240"/>
    </ligand>
</feature>
<dbReference type="Proteomes" id="UP000027586">
    <property type="component" value="Unassembled WGS sequence"/>
</dbReference>